<evidence type="ECO:0000313" key="2">
    <source>
        <dbReference type="EMBL" id="PSC02535.1"/>
    </source>
</evidence>
<proteinExistence type="predicted"/>
<sequence>MIGWLEHPDDFSQPNLFAEQLWTQWNYELQRCVRDSKWAVVCRQSPTGPFKVLPPDSWSHFELTDYRAGLMRAASGECAFSTHFVPLSWPEELDVIAEELGIFGSSDGARANEEQVGPEEEPHEGTANPAVAGVSDPVAGKQRHTSREEKEYTRRLTAYMAENEPVLSKKKIRELTGGNRLPNAAFERSWDAADKASCKGFSSPGRRPSSGNFDTSPQADLPANEE</sequence>
<gene>
    <name evidence="2" type="ORF">SLNSH_23585</name>
</gene>
<accession>A0A2T1HLK3</accession>
<organism evidence="2 3">
    <name type="scientific">Alsobacter soli</name>
    <dbReference type="NCBI Taxonomy" id="2109933"/>
    <lineage>
        <taxon>Bacteria</taxon>
        <taxon>Pseudomonadati</taxon>
        <taxon>Pseudomonadota</taxon>
        <taxon>Alphaproteobacteria</taxon>
        <taxon>Hyphomicrobiales</taxon>
        <taxon>Alsobacteraceae</taxon>
        <taxon>Alsobacter</taxon>
    </lineage>
</organism>
<feature type="compositionally biased region" description="Basic and acidic residues" evidence="1">
    <location>
        <begin position="145"/>
        <end position="154"/>
    </location>
</feature>
<dbReference type="Proteomes" id="UP000239772">
    <property type="component" value="Unassembled WGS sequence"/>
</dbReference>
<keyword evidence="3" id="KW-1185">Reference proteome</keyword>
<evidence type="ECO:0000256" key="1">
    <source>
        <dbReference type="SAM" id="MobiDB-lite"/>
    </source>
</evidence>
<feature type="compositionally biased region" description="Low complexity" evidence="1">
    <location>
        <begin position="202"/>
        <end position="211"/>
    </location>
</feature>
<feature type="region of interest" description="Disordered" evidence="1">
    <location>
        <begin position="193"/>
        <end position="226"/>
    </location>
</feature>
<feature type="region of interest" description="Disordered" evidence="1">
    <location>
        <begin position="107"/>
        <end position="157"/>
    </location>
</feature>
<evidence type="ECO:0000313" key="3">
    <source>
        <dbReference type="Proteomes" id="UP000239772"/>
    </source>
</evidence>
<reference evidence="3" key="1">
    <citation type="submission" date="2018-03" db="EMBL/GenBank/DDBJ databases">
        <authorList>
            <person name="Sun L."/>
            <person name="Liu H."/>
            <person name="Chen W."/>
            <person name="Huang K."/>
            <person name="Liu W."/>
            <person name="Gao X."/>
        </authorList>
    </citation>
    <scope>NUCLEOTIDE SEQUENCE [LARGE SCALE GENOMIC DNA]</scope>
    <source>
        <strain evidence="3">SH9</strain>
    </source>
</reference>
<name>A0A2T1HLK3_9HYPH</name>
<dbReference type="EMBL" id="PVZS01000051">
    <property type="protein sequence ID" value="PSC02535.1"/>
    <property type="molecule type" value="Genomic_DNA"/>
</dbReference>
<protein>
    <submittedName>
        <fullName evidence="2">Uncharacterized protein</fullName>
    </submittedName>
</protein>
<dbReference type="AlphaFoldDB" id="A0A2T1HLK3"/>
<comment type="caution">
    <text evidence="2">The sequence shown here is derived from an EMBL/GenBank/DDBJ whole genome shotgun (WGS) entry which is preliminary data.</text>
</comment>